<organism evidence="1 2">
    <name type="scientific">Crossiella equi</name>
    <dbReference type="NCBI Taxonomy" id="130796"/>
    <lineage>
        <taxon>Bacteria</taxon>
        <taxon>Bacillati</taxon>
        <taxon>Actinomycetota</taxon>
        <taxon>Actinomycetes</taxon>
        <taxon>Pseudonocardiales</taxon>
        <taxon>Pseudonocardiaceae</taxon>
        <taxon>Crossiella</taxon>
    </lineage>
</organism>
<accession>A0ABS5AND2</accession>
<gene>
    <name evidence="1" type="ORF">JOF53_006571</name>
</gene>
<reference evidence="1 2" key="1">
    <citation type="submission" date="2021-03" db="EMBL/GenBank/DDBJ databases">
        <title>Sequencing the genomes of 1000 actinobacteria strains.</title>
        <authorList>
            <person name="Klenk H.-P."/>
        </authorList>
    </citation>
    <scope>NUCLEOTIDE SEQUENCE [LARGE SCALE GENOMIC DNA]</scope>
    <source>
        <strain evidence="1 2">DSM 44580</strain>
    </source>
</reference>
<dbReference type="EMBL" id="JAGIOO010000001">
    <property type="protein sequence ID" value="MBP2477699.1"/>
    <property type="molecule type" value="Genomic_DNA"/>
</dbReference>
<name>A0ABS5AND2_9PSEU</name>
<keyword evidence="2" id="KW-1185">Reference proteome</keyword>
<dbReference type="Proteomes" id="UP001519363">
    <property type="component" value="Unassembled WGS sequence"/>
</dbReference>
<protein>
    <submittedName>
        <fullName evidence="1">Uncharacterized protein</fullName>
    </submittedName>
</protein>
<sequence>MIEELAACITRDLSRLGELAHVVRSAQALRQRLVDAPERARQPVEHLHAAASTVCQRARMYARTLNEMRRSLARPGLTAALADFVVRFHQHLHGEQRHHDYEDKTFGALADLAESTENLVLAVAAKVRKHRVGFEQDEQMLRGWVQLEPDVRAPDRLVPVPGSSVDYLVLAHPRPYPASTPEQEWETVTVEQLSSLHWAMVRGHSLTAASAGAGVGEYEAVAAAVRCGRWLRQVLGAVQPPQRRPRFGHSTVSATWSCTGRTGAEVGDMWLFACHYTPERGAWYQIIHGDVPDLRGLMPMSAADYRALIEHAADGGVLSDFALASARRYREVLAAWDNLVETGKYLQVTESRVLALLHQMARERQALPPHRLAEVVEQVRDGLFALGYNVSAELSHAYGQVSQESPPAVDALRRLRADFSRLHRHLRHIPVVASPSGWGRREIAVFQQRLDDDRPTDDLARQKAVHTIRTEIRRLLARRLVVESSTERGLLITVHRELSRAVRESRVPVLPPPWRLWMAPGCPQEHVWRAFQVWPDIVVQAETPR</sequence>
<evidence type="ECO:0000313" key="1">
    <source>
        <dbReference type="EMBL" id="MBP2477699.1"/>
    </source>
</evidence>
<proteinExistence type="predicted"/>
<comment type="caution">
    <text evidence="1">The sequence shown here is derived from an EMBL/GenBank/DDBJ whole genome shotgun (WGS) entry which is preliminary data.</text>
</comment>
<evidence type="ECO:0000313" key="2">
    <source>
        <dbReference type="Proteomes" id="UP001519363"/>
    </source>
</evidence>
<dbReference type="RefSeq" id="WP_143343018.1">
    <property type="nucleotide sequence ID" value="NZ_JAGIOO010000001.1"/>
</dbReference>